<name>A0A098L8M0_9BACT</name>
<sequence>MWTGVHAKNTGLWDNTNFAWINELSGAIPTIGHMLRDQGYYAAFKGKWHLSELPHNENALERYGFSDLQQWGEMFGTPLQGELYDGAAAFETVDWLENKATQLDKPWLLISSLVNPHDIMYLQTDPIEAPHPNGHMVGKQTQVQKLGWFEKKWDISMPENFADDYKYQPDAIQAYKELIDKNYGGLPDDREDLWLIRRNYLVNAMRLVDAQFLKILEAMDRQNLWENTIVFFTCDHGEMNGAHRMTQKGAIHFDEAAIVNLTVCVPGGPKGKRTKAVGSLLDLAPTLLDFAGLSEEEIKQHYPHLKGRSLKNAILHPEQPGPRGSAETPGDGALFAWDGLHSLDHEWSLTGALRELTDLPASADRKEYMKYTGEKHGAPDFRKRTFFRAVVDGQYKLVRWFSPEEYGNPSTIEELYATGDVTLHDLVNDPGEMENIAHPDHPLFKSEVVKIMLGKLHALIRDELGEDTCPFNLDLFGTREVKYRKAAQYVQK</sequence>
<reference evidence="2 3" key="1">
    <citation type="submission" date="2014-09" db="EMBL/GenBank/DDBJ databases">
        <title>Sporocytophaga myxococcoides PG-01 genome sequencing.</title>
        <authorList>
            <person name="Liu L."/>
            <person name="Gao P.J."/>
            <person name="Chen G.J."/>
            <person name="Wang L.S."/>
        </authorList>
    </citation>
    <scope>NUCLEOTIDE SEQUENCE [LARGE SCALE GENOMIC DNA]</scope>
    <source>
        <strain evidence="2 3">PG-01</strain>
    </source>
</reference>
<dbReference type="InterPro" id="IPR051849">
    <property type="entry name" value="GAG-degrading_sulfatase"/>
</dbReference>
<dbReference type="GO" id="GO:0015024">
    <property type="term" value="F:glucuronate-2-sulfatase activity"/>
    <property type="evidence" value="ECO:0007669"/>
    <property type="project" value="TreeGrafter"/>
</dbReference>
<dbReference type="InterPro" id="IPR017850">
    <property type="entry name" value="Alkaline_phosphatase_core_sf"/>
</dbReference>
<dbReference type="InterPro" id="IPR000917">
    <property type="entry name" value="Sulfatase_N"/>
</dbReference>
<dbReference type="GO" id="GO:0004065">
    <property type="term" value="F:arylsulfatase activity"/>
    <property type="evidence" value="ECO:0007669"/>
    <property type="project" value="TreeGrafter"/>
</dbReference>
<protein>
    <recommendedName>
        <fullName evidence="1">Sulfatase N-terminal domain-containing protein</fullName>
    </recommendedName>
</protein>
<evidence type="ECO:0000313" key="3">
    <source>
        <dbReference type="Proteomes" id="UP000030185"/>
    </source>
</evidence>
<dbReference type="PANTHER" id="PTHR46615">
    <property type="entry name" value="ARYLSULFATASE K"/>
    <property type="match status" value="1"/>
</dbReference>
<dbReference type="PANTHER" id="PTHR46615:SF1">
    <property type="entry name" value="ARYLSULFATASE K"/>
    <property type="match status" value="1"/>
</dbReference>
<dbReference type="STRING" id="153721.MYP_382"/>
<organism evidence="2 3">
    <name type="scientific">Sporocytophaga myxococcoides</name>
    <dbReference type="NCBI Taxonomy" id="153721"/>
    <lineage>
        <taxon>Bacteria</taxon>
        <taxon>Pseudomonadati</taxon>
        <taxon>Bacteroidota</taxon>
        <taxon>Cytophagia</taxon>
        <taxon>Cytophagales</taxon>
        <taxon>Cytophagaceae</taxon>
        <taxon>Sporocytophaga</taxon>
    </lineage>
</organism>
<dbReference type="Gene3D" id="3.40.720.10">
    <property type="entry name" value="Alkaline Phosphatase, subunit A"/>
    <property type="match status" value="1"/>
</dbReference>
<dbReference type="Proteomes" id="UP000030185">
    <property type="component" value="Unassembled WGS sequence"/>
</dbReference>
<dbReference type="Pfam" id="PF00884">
    <property type="entry name" value="Sulfatase"/>
    <property type="match status" value="1"/>
</dbReference>
<evidence type="ECO:0000259" key="1">
    <source>
        <dbReference type="Pfam" id="PF00884"/>
    </source>
</evidence>
<evidence type="ECO:0000313" key="2">
    <source>
        <dbReference type="EMBL" id="GAL83156.1"/>
    </source>
</evidence>
<proteinExistence type="predicted"/>
<feature type="domain" description="Sulfatase N-terminal" evidence="1">
    <location>
        <begin position="1"/>
        <end position="292"/>
    </location>
</feature>
<dbReference type="EMBL" id="BBLT01000001">
    <property type="protein sequence ID" value="GAL83156.1"/>
    <property type="molecule type" value="Genomic_DNA"/>
</dbReference>
<gene>
    <name evidence="2" type="ORF">MYP_382</name>
</gene>
<dbReference type="AlphaFoldDB" id="A0A098L8M0"/>
<dbReference type="eggNOG" id="COG3119">
    <property type="taxonomic scope" value="Bacteria"/>
</dbReference>
<keyword evidence="3" id="KW-1185">Reference proteome</keyword>
<dbReference type="SUPFAM" id="SSF53649">
    <property type="entry name" value="Alkaline phosphatase-like"/>
    <property type="match status" value="1"/>
</dbReference>
<comment type="caution">
    <text evidence="2">The sequence shown here is derived from an EMBL/GenBank/DDBJ whole genome shotgun (WGS) entry which is preliminary data.</text>
</comment>
<accession>A0A098L8M0</accession>